<keyword evidence="2" id="KW-1185">Reference proteome</keyword>
<accession>A0ACC1ILP6</accession>
<evidence type="ECO:0000313" key="2">
    <source>
        <dbReference type="Proteomes" id="UP001150581"/>
    </source>
</evidence>
<reference evidence="1" key="1">
    <citation type="submission" date="2022-07" db="EMBL/GenBank/DDBJ databases">
        <title>Phylogenomic reconstructions and comparative analyses of Kickxellomycotina fungi.</title>
        <authorList>
            <person name="Reynolds N.K."/>
            <person name="Stajich J.E."/>
            <person name="Barry K."/>
            <person name="Grigoriev I.V."/>
            <person name="Crous P."/>
            <person name="Smith M.E."/>
        </authorList>
    </citation>
    <scope>NUCLEOTIDE SEQUENCE</scope>
    <source>
        <strain evidence="1">Benny 63K</strain>
    </source>
</reference>
<organism evidence="1 2">
    <name type="scientific">Kickxella alabastrina</name>
    <dbReference type="NCBI Taxonomy" id="61397"/>
    <lineage>
        <taxon>Eukaryota</taxon>
        <taxon>Fungi</taxon>
        <taxon>Fungi incertae sedis</taxon>
        <taxon>Zoopagomycota</taxon>
        <taxon>Kickxellomycotina</taxon>
        <taxon>Kickxellomycetes</taxon>
        <taxon>Kickxellales</taxon>
        <taxon>Kickxellaceae</taxon>
        <taxon>Kickxella</taxon>
    </lineage>
</organism>
<comment type="caution">
    <text evidence="1">The sequence shown here is derived from an EMBL/GenBank/DDBJ whole genome shotgun (WGS) entry which is preliminary data.</text>
</comment>
<dbReference type="EMBL" id="JANBPG010000660">
    <property type="protein sequence ID" value="KAJ1894691.1"/>
    <property type="molecule type" value="Genomic_DNA"/>
</dbReference>
<evidence type="ECO:0000313" key="1">
    <source>
        <dbReference type="EMBL" id="KAJ1894691.1"/>
    </source>
</evidence>
<gene>
    <name evidence="1" type="ORF">LPJ66_005035</name>
</gene>
<sequence>MQYRVGYAACKHFNHWYGRVNWEAVSDELQISVIDCLEYFNPLQAKIFPRRCPETEEWRIEDITALKEFTEAHFRQKMSINDWVLAGKYINIMHSDCIAKMWSLITFEMTPQLYVQITEYRRAGLLWPTICHKAKCERTMDIVRVVYANTNKDTIASRSRKRKTQFTISKHQHWTAAEDTMLIDLLDKYTSGRDIDWNYISKTIGHSKNACRYRRILLRPRLKQNKGSVETEGGISDASTTTTPLQKSVQESTS</sequence>
<proteinExistence type="predicted"/>
<protein>
    <submittedName>
        <fullName evidence="1">Uncharacterized protein</fullName>
    </submittedName>
</protein>
<dbReference type="Proteomes" id="UP001150581">
    <property type="component" value="Unassembled WGS sequence"/>
</dbReference>
<name>A0ACC1ILP6_9FUNG</name>